<evidence type="ECO:0000313" key="4">
    <source>
        <dbReference type="Proteomes" id="UP000664495"/>
    </source>
</evidence>
<dbReference type="Pfam" id="PF03610">
    <property type="entry name" value="EIIA-man"/>
    <property type="match status" value="1"/>
</dbReference>
<dbReference type="EMBL" id="JAFLVR010000004">
    <property type="protein sequence ID" value="MBO0451104.1"/>
    <property type="molecule type" value="Genomic_DNA"/>
</dbReference>
<keyword evidence="1" id="KW-0808">Transferase</keyword>
<dbReference type="PROSITE" id="PS51096">
    <property type="entry name" value="PTS_EIIA_TYPE_4"/>
    <property type="match status" value="1"/>
</dbReference>
<evidence type="ECO:0000259" key="2">
    <source>
        <dbReference type="PROSITE" id="PS51096"/>
    </source>
</evidence>
<organism evidence="3 4">
    <name type="scientific">Candidatus Enterococcus murrayae</name>
    <dbReference type="NCBI Taxonomy" id="2815321"/>
    <lineage>
        <taxon>Bacteria</taxon>
        <taxon>Bacillati</taxon>
        <taxon>Bacillota</taxon>
        <taxon>Bacilli</taxon>
        <taxon>Lactobacillales</taxon>
        <taxon>Enterococcaceae</taxon>
        <taxon>Enterococcus</taxon>
    </lineage>
</organism>
<dbReference type="Gene3D" id="3.40.50.510">
    <property type="entry name" value="Phosphotransferase system, mannose-type IIA component"/>
    <property type="match status" value="1"/>
</dbReference>
<protein>
    <recommendedName>
        <fullName evidence="2">PTS EIIA type-4 domain-containing protein</fullName>
    </recommendedName>
</protein>
<comment type="caution">
    <text evidence="3">The sequence shown here is derived from an EMBL/GenBank/DDBJ whole genome shotgun (WGS) entry which is preliminary data.</text>
</comment>
<evidence type="ECO:0000256" key="1">
    <source>
        <dbReference type="ARBA" id="ARBA00022679"/>
    </source>
</evidence>
<dbReference type="SUPFAM" id="SSF53062">
    <property type="entry name" value="PTS system fructose IIA component-like"/>
    <property type="match status" value="1"/>
</dbReference>
<gene>
    <name evidence="3" type="ORF">JZO85_02415</name>
</gene>
<name>A0ABS3HCD5_9ENTE</name>
<accession>A0ABS3HCD5</accession>
<dbReference type="InterPro" id="IPR004701">
    <property type="entry name" value="PTS_EIIA_man-typ"/>
</dbReference>
<dbReference type="RefSeq" id="WP_207106907.1">
    <property type="nucleotide sequence ID" value="NZ_JAFLVR010000004.1"/>
</dbReference>
<dbReference type="InterPro" id="IPR051471">
    <property type="entry name" value="Bacterial_PTS_sugar_comp"/>
</dbReference>
<reference evidence="3 4" key="1">
    <citation type="submission" date="2021-03" db="EMBL/GenBank/DDBJ databases">
        <title>Enterococcal diversity collection.</title>
        <authorList>
            <person name="Gilmore M.S."/>
            <person name="Schwartzman J."/>
            <person name="Van Tyne D."/>
            <person name="Martin M."/>
            <person name="Earl A.M."/>
            <person name="Manson A.L."/>
            <person name="Straub T."/>
            <person name="Salamzade R."/>
            <person name="Saavedra J."/>
            <person name="Lebreton F."/>
            <person name="Prichula J."/>
            <person name="Schaufler K."/>
            <person name="Gaca A."/>
            <person name="Sgardioli B."/>
            <person name="Wagenaar J."/>
            <person name="Strong T."/>
        </authorList>
    </citation>
    <scope>NUCLEOTIDE SEQUENCE [LARGE SCALE GENOMIC DNA]</scope>
    <source>
        <strain evidence="3 4">MJM16</strain>
    </source>
</reference>
<sequence length="139" mass="15301">MIGVLLVSHSKLAHGMKKAVEFVAGEQKSFFSLGLEEAGIASYREELEKLADHLPTEIKQLLIICDIPAGSPGANAYDVFSQTKLEVEMLSGMNLAMLLDMILMRDGKNFQDLITDGLKAGKESIDRMDFSDGDDDEEF</sequence>
<evidence type="ECO:0000313" key="3">
    <source>
        <dbReference type="EMBL" id="MBO0451104.1"/>
    </source>
</evidence>
<keyword evidence="4" id="KW-1185">Reference proteome</keyword>
<feature type="domain" description="PTS EIIA type-4" evidence="2">
    <location>
        <begin position="1"/>
        <end position="125"/>
    </location>
</feature>
<dbReference type="PANTHER" id="PTHR33799">
    <property type="entry name" value="PTS PERMEASE-RELATED-RELATED"/>
    <property type="match status" value="1"/>
</dbReference>
<dbReference type="InterPro" id="IPR036662">
    <property type="entry name" value="PTS_EIIA_man-typ_sf"/>
</dbReference>
<proteinExistence type="predicted"/>
<dbReference type="Proteomes" id="UP000664495">
    <property type="component" value="Unassembled WGS sequence"/>
</dbReference>
<dbReference type="PANTHER" id="PTHR33799:SF1">
    <property type="entry name" value="PTS SYSTEM MANNOSE-SPECIFIC EIIAB COMPONENT-RELATED"/>
    <property type="match status" value="1"/>
</dbReference>